<keyword evidence="6" id="KW-1133">Transmembrane helix</keyword>
<evidence type="ECO:0000256" key="2">
    <source>
        <dbReference type="ARBA" id="ARBA00006416"/>
    </source>
</evidence>
<evidence type="ECO:0000256" key="1">
    <source>
        <dbReference type="ARBA" id="ARBA00004448"/>
    </source>
</evidence>
<dbReference type="EMBL" id="HBIN01006358">
    <property type="protein sequence ID" value="CAE0434349.1"/>
    <property type="molecule type" value="Transcribed_RNA"/>
</dbReference>
<dbReference type="PANTHER" id="PTHR14154">
    <property type="entry name" value="UPF0041 BRAIN PROTEIN 44-RELATED"/>
    <property type="match status" value="1"/>
</dbReference>
<proteinExistence type="inferred from homology"/>
<keyword evidence="8" id="KW-0472">Membrane</keyword>
<keyword evidence="4" id="KW-0812">Transmembrane</keyword>
<dbReference type="EMBL" id="HBIN01006356">
    <property type="protein sequence ID" value="CAE0434347.1"/>
    <property type="molecule type" value="Transcribed_RNA"/>
</dbReference>
<dbReference type="GO" id="GO:0005743">
    <property type="term" value="C:mitochondrial inner membrane"/>
    <property type="evidence" value="ECO:0007669"/>
    <property type="project" value="UniProtKB-SubCell"/>
</dbReference>
<sequence>MSGTASIFSLKAIRTAINHPEHGWKTTHFWGPVANWGLVGAAVWDATQKGPEVISLPMTSSLCIYSALFMGFAWRVQPRNYLLLSCHAFNECAQLYQLGRGYTYQQELRGKGETPPDSFNPIAFGSILAFGAGCAAFGGPLQAAALRLKMPEKVQQIFLHPAGPFTFHFWAPSWKWMLSVSNLIDFNKPVENISTMQQTALCATGFIWTRYSFVITPVNYNLAAVNVGLALTGSYQLARKLKSEWANKDEMKTT</sequence>
<evidence type="ECO:0000256" key="8">
    <source>
        <dbReference type="ARBA" id="ARBA00023136"/>
    </source>
</evidence>
<dbReference type="Pfam" id="PF03650">
    <property type="entry name" value="MPC"/>
    <property type="match status" value="2"/>
</dbReference>
<accession>A0A6S8AXW8</accession>
<evidence type="ECO:0000313" key="11">
    <source>
        <dbReference type="EMBL" id="CAE0434349.1"/>
    </source>
</evidence>
<keyword evidence="3 9" id="KW-0813">Transport</keyword>
<evidence type="ECO:0000256" key="7">
    <source>
        <dbReference type="ARBA" id="ARBA00023128"/>
    </source>
</evidence>
<keyword evidence="7 9" id="KW-0496">Mitochondrion</keyword>
<evidence type="ECO:0000256" key="5">
    <source>
        <dbReference type="ARBA" id="ARBA00022792"/>
    </source>
</evidence>
<dbReference type="GO" id="GO:0006850">
    <property type="term" value="P:pyruvate import into mitochondria"/>
    <property type="evidence" value="ECO:0007669"/>
    <property type="project" value="InterPro"/>
</dbReference>
<organism evidence="10">
    <name type="scientific">Aplanochytrium stocchinoi</name>
    <dbReference type="NCBI Taxonomy" id="215587"/>
    <lineage>
        <taxon>Eukaryota</taxon>
        <taxon>Sar</taxon>
        <taxon>Stramenopiles</taxon>
        <taxon>Bigyra</taxon>
        <taxon>Labyrinthulomycetes</taxon>
        <taxon>Thraustochytrida</taxon>
        <taxon>Thraustochytriidae</taxon>
        <taxon>Aplanochytrium</taxon>
    </lineage>
</organism>
<gene>
    <name evidence="10" type="ORF">ASTO00021_LOCUS4645</name>
    <name evidence="11" type="ORF">ASTO00021_LOCUS4647</name>
</gene>
<dbReference type="InterPro" id="IPR005336">
    <property type="entry name" value="MPC"/>
</dbReference>
<protein>
    <recommendedName>
        <fullName evidence="9">Mitochondrial pyruvate carrier</fullName>
    </recommendedName>
</protein>
<reference evidence="10" key="1">
    <citation type="submission" date="2021-01" db="EMBL/GenBank/DDBJ databases">
        <authorList>
            <person name="Corre E."/>
            <person name="Pelletier E."/>
            <person name="Niang G."/>
            <person name="Scheremetjew M."/>
            <person name="Finn R."/>
            <person name="Kale V."/>
            <person name="Holt S."/>
            <person name="Cochrane G."/>
            <person name="Meng A."/>
            <person name="Brown T."/>
            <person name="Cohen L."/>
        </authorList>
    </citation>
    <scope>NUCLEOTIDE SEQUENCE</scope>
    <source>
        <strain evidence="10">GSBS06</strain>
    </source>
</reference>
<dbReference type="AlphaFoldDB" id="A0A6S8AXW8"/>
<name>A0A6S8AXW8_9STRA</name>
<comment type="similarity">
    <text evidence="2 9">Belongs to the mitochondrial pyruvate carrier (MPC) (TC 2.A.105) family.</text>
</comment>
<evidence type="ECO:0000256" key="3">
    <source>
        <dbReference type="ARBA" id="ARBA00022448"/>
    </source>
</evidence>
<evidence type="ECO:0000256" key="9">
    <source>
        <dbReference type="RuleBase" id="RU363100"/>
    </source>
</evidence>
<comment type="function">
    <text evidence="9">Mediates the uptake of pyruvate into mitochondria.</text>
</comment>
<evidence type="ECO:0000256" key="4">
    <source>
        <dbReference type="ARBA" id="ARBA00022692"/>
    </source>
</evidence>
<keyword evidence="5 9" id="KW-0999">Mitochondrion inner membrane</keyword>
<comment type="subcellular location">
    <subcellularLocation>
        <location evidence="1 9">Mitochondrion inner membrane</location>
        <topology evidence="1 9">Multi-pass membrane protein</topology>
    </subcellularLocation>
</comment>
<evidence type="ECO:0000313" key="10">
    <source>
        <dbReference type="EMBL" id="CAE0434347.1"/>
    </source>
</evidence>
<evidence type="ECO:0000256" key="6">
    <source>
        <dbReference type="ARBA" id="ARBA00022989"/>
    </source>
</evidence>